<keyword evidence="5" id="KW-0547">Nucleotide-binding</keyword>
<organism evidence="12">
    <name type="scientific">marine metagenome</name>
    <dbReference type="NCBI Taxonomy" id="408172"/>
    <lineage>
        <taxon>unclassified sequences</taxon>
        <taxon>metagenomes</taxon>
        <taxon>ecological metagenomes</taxon>
    </lineage>
</organism>
<keyword evidence="6" id="KW-0276">Fatty acid metabolism</keyword>
<comment type="catalytic activity">
    <reaction evidence="10">
        <text>N(6)-carboxybiotinyl-L-lysyl-[protein] + acetyl-CoA = N(6)-biotinyl-L-lysyl-[protein] + malonyl-CoA</text>
        <dbReference type="Rhea" id="RHEA:54728"/>
        <dbReference type="Rhea" id="RHEA-COMP:10505"/>
        <dbReference type="Rhea" id="RHEA-COMP:10506"/>
        <dbReference type="ChEBI" id="CHEBI:57288"/>
        <dbReference type="ChEBI" id="CHEBI:57384"/>
        <dbReference type="ChEBI" id="CHEBI:83144"/>
        <dbReference type="ChEBI" id="CHEBI:83145"/>
        <dbReference type="EC" id="2.1.3.15"/>
    </reaction>
</comment>
<dbReference type="EC" id="2.1.3.15" evidence="2"/>
<dbReference type="GO" id="GO:0005524">
    <property type="term" value="F:ATP binding"/>
    <property type="evidence" value="ECO:0007669"/>
    <property type="project" value="UniProtKB-KW"/>
</dbReference>
<gene>
    <name evidence="12" type="ORF">METZ01_LOCUS54244</name>
</gene>
<evidence type="ECO:0000256" key="1">
    <source>
        <dbReference type="ARBA" id="ARBA00004956"/>
    </source>
</evidence>
<name>A0A381SBE8_9ZZZZ</name>
<evidence type="ECO:0000256" key="5">
    <source>
        <dbReference type="ARBA" id="ARBA00022741"/>
    </source>
</evidence>
<accession>A0A381SBE8</accession>
<dbReference type="NCBIfam" id="TIGR00513">
    <property type="entry name" value="accA"/>
    <property type="match status" value="1"/>
</dbReference>
<evidence type="ECO:0000256" key="7">
    <source>
        <dbReference type="ARBA" id="ARBA00022840"/>
    </source>
</evidence>
<dbReference type="GO" id="GO:0016743">
    <property type="term" value="F:carboxyl- or carbamoyltransferase activity"/>
    <property type="evidence" value="ECO:0007669"/>
    <property type="project" value="InterPro"/>
</dbReference>
<dbReference type="PROSITE" id="PS50989">
    <property type="entry name" value="COA_CT_CTER"/>
    <property type="match status" value="1"/>
</dbReference>
<proteinExistence type="inferred from homology"/>
<keyword evidence="7" id="KW-0067">ATP-binding</keyword>
<dbReference type="PANTHER" id="PTHR42853:SF3">
    <property type="entry name" value="ACETYL-COENZYME A CARBOXYLASE CARBOXYL TRANSFERASE SUBUNIT ALPHA, CHLOROPLASTIC"/>
    <property type="match status" value="1"/>
</dbReference>
<dbReference type="Gene3D" id="3.90.226.10">
    <property type="entry name" value="2-enoyl-CoA Hydratase, Chain A, domain 1"/>
    <property type="match status" value="1"/>
</dbReference>
<evidence type="ECO:0000259" key="11">
    <source>
        <dbReference type="PROSITE" id="PS50989"/>
    </source>
</evidence>
<feature type="domain" description="CoA carboxyltransferase C-terminal" evidence="11">
    <location>
        <begin position="40"/>
        <end position="293"/>
    </location>
</feature>
<dbReference type="GO" id="GO:0009317">
    <property type="term" value="C:acetyl-CoA carboxylase complex"/>
    <property type="evidence" value="ECO:0007669"/>
    <property type="project" value="InterPro"/>
</dbReference>
<evidence type="ECO:0000313" key="12">
    <source>
        <dbReference type="EMBL" id="SVA01390.1"/>
    </source>
</evidence>
<keyword evidence="4" id="KW-0808">Transferase</keyword>
<dbReference type="AlphaFoldDB" id="A0A381SBE8"/>
<evidence type="ECO:0000256" key="10">
    <source>
        <dbReference type="ARBA" id="ARBA00049152"/>
    </source>
</evidence>
<evidence type="ECO:0000256" key="8">
    <source>
        <dbReference type="ARBA" id="ARBA00023098"/>
    </source>
</evidence>
<evidence type="ECO:0000256" key="9">
    <source>
        <dbReference type="ARBA" id="ARBA00023160"/>
    </source>
</evidence>
<dbReference type="InterPro" id="IPR001095">
    <property type="entry name" value="Acetyl_CoA_COase_a_su"/>
</dbReference>
<keyword evidence="8" id="KW-0443">Lipid metabolism</keyword>
<dbReference type="EMBL" id="UINC01002899">
    <property type="protein sequence ID" value="SVA01390.1"/>
    <property type="molecule type" value="Genomic_DNA"/>
</dbReference>
<dbReference type="PRINTS" id="PR01069">
    <property type="entry name" value="ACCCTRFRASEA"/>
</dbReference>
<evidence type="ECO:0000256" key="6">
    <source>
        <dbReference type="ARBA" id="ARBA00022832"/>
    </source>
</evidence>
<evidence type="ECO:0000256" key="3">
    <source>
        <dbReference type="ARBA" id="ARBA00022516"/>
    </source>
</evidence>
<dbReference type="UniPathway" id="UPA00655">
    <property type="reaction ID" value="UER00711"/>
</dbReference>
<sequence length="316" mass="34720">MPSDYLDFEEPIAALENKIQDLQSSDENLGNDLAKEISKLNDSIIKLTEQIYKNLNIWQCVQVARHPQRPHFIDLADKICSDFDELHGDRQYGDDRALVGGLATIGNHRLVLIGQEKGRTTDDKINRNFGMAQPEGYRKAGRLMKLAEQFSLPVVTLVDTPGAYPGIDSEERGQSEAIANNLLLMSSLKTPILVNIIGEGGSGGALAIAVGDHISMMKYATYSVASPEACASIVWRDSDKASDAAEAMLMNAENILRLKLIDEIVDEPLGGAHRNPDQAALLLKKSIIENLDNLKSIPISSLIETRYTKLMSYGNK</sequence>
<dbReference type="Pfam" id="PF03255">
    <property type="entry name" value="ACCA"/>
    <property type="match status" value="1"/>
</dbReference>
<dbReference type="GO" id="GO:0006633">
    <property type="term" value="P:fatty acid biosynthetic process"/>
    <property type="evidence" value="ECO:0007669"/>
    <property type="project" value="UniProtKB-KW"/>
</dbReference>
<dbReference type="GO" id="GO:0003989">
    <property type="term" value="F:acetyl-CoA carboxylase activity"/>
    <property type="evidence" value="ECO:0007669"/>
    <property type="project" value="InterPro"/>
</dbReference>
<evidence type="ECO:0000256" key="2">
    <source>
        <dbReference type="ARBA" id="ARBA00011883"/>
    </source>
</evidence>
<dbReference type="InterPro" id="IPR029045">
    <property type="entry name" value="ClpP/crotonase-like_dom_sf"/>
</dbReference>
<reference evidence="12" key="1">
    <citation type="submission" date="2018-05" db="EMBL/GenBank/DDBJ databases">
        <authorList>
            <person name="Lanie J.A."/>
            <person name="Ng W.-L."/>
            <person name="Kazmierczak K.M."/>
            <person name="Andrzejewski T.M."/>
            <person name="Davidsen T.M."/>
            <person name="Wayne K.J."/>
            <person name="Tettelin H."/>
            <person name="Glass J.I."/>
            <person name="Rusch D."/>
            <person name="Podicherti R."/>
            <person name="Tsui H.-C.T."/>
            <person name="Winkler M.E."/>
        </authorList>
    </citation>
    <scope>NUCLEOTIDE SEQUENCE</scope>
</reference>
<dbReference type="GO" id="GO:2001295">
    <property type="term" value="P:malonyl-CoA biosynthetic process"/>
    <property type="evidence" value="ECO:0007669"/>
    <property type="project" value="UniProtKB-UniPathway"/>
</dbReference>
<evidence type="ECO:0000256" key="4">
    <source>
        <dbReference type="ARBA" id="ARBA00022679"/>
    </source>
</evidence>
<dbReference type="SUPFAM" id="SSF52096">
    <property type="entry name" value="ClpP/crotonase"/>
    <property type="match status" value="1"/>
</dbReference>
<protein>
    <recommendedName>
        <fullName evidence="2">acetyl-CoA carboxytransferase</fullName>
        <ecNumber evidence="2">2.1.3.15</ecNumber>
    </recommendedName>
</protein>
<dbReference type="NCBIfam" id="NF041504">
    <property type="entry name" value="AccA_sub"/>
    <property type="match status" value="1"/>
</dbReference>
<keyword evidence="9" id="KW-0275">Fatty acid biosynthesis</keyword>
<keyword evidence="3" id="KW-0444">Lipid biosynthesis</keyword>
<dbReference type="NCBIfam" id="NF004344">
    <property type="entry name" value="PRK05724.1"/>
    <property type="match status" value="1"/>
</dbReference>
<dbReference type="InterPro" id="IPR011763">
    <property type="entry name" value="COA_CT_C"/>
</dbReference>
<dbReference type="HAMAP" id="MF_00823">
    <property type="entry name" value="AcetylCoA_CT_alpha"/>
    <property type="match status" value="1"/>
</dbReference>
<comment type="pathway">
    <text evidence="1">Lipid metabolism; malonyl-CoA biosynthesis; malonyl-CoA from acetyl-CoA: step 1/1.</text>
</comment>
<dbReference type="PANTHER" id="PTHR42853">
    <property type="entry name" value="ACETYL-COENZYME A CARBOXYLASE CARBOXYL TRANSFERASE SUBUNIT ALPHA"/>
    <property type="match status" value="1"/>
</dbReference>